<organism evidence="2 3">
    <name type="scientific">Trueperella bernardiae</name>
    <dbReference type="NCBI Taxonomy" id="59561"/>
    <lineage>
        <taxon>Bacteria</taxon>
        <taxon>Bacillati</taxon>
        <taxon>Actinomycetota</taxon>
        <taxon>Actinomycetes</taxon>
        <taxon>Actinomycetales</taxon>
        <taxon>Actinomycetaceae</taxon>
        <taxon>Trueperella</taxon>
    </lineage>
</organism>
<proteinExistence type="predicted"/>
<dbReference type="EMBL" id="JASPDQ010000009">
    <property type="protein sequence ID" value="MDK8601797.1"/>
    <property type="molecule type" value="Genomic_DNA"/>
</dbReference>
<reference evidence="2" key="1">
    <citation type="submission" date="2023-05" db="EMBL/GenBank/DDBJ databases">
        <title>Genomic Catalog of Human Bladder Bacteria.</title>
        <authorList>
            <person name="Du J."/>
        </authorList>
    </citation>
    <scope>NUCLEOTIDE SEQUENCE</scope>
    <source>
        <strain evidence="2">UMB1304A</strain>
    </source>
</reference>
<feature type="region of interest" description="Disordered" evidence="1">
    <location>
        <begin position="124"/>
        <end position="164"/>
    </location>
</feature>
<feature type="compositionally biased region" description="Basic and acidic residues" evidence="1">
    <location>
        <begin position="148"/>
        <end position="161"/>
    </location>
</feature>
<feature type="region of interest" description="Disordered" evidence="1">
    <location>
        <begin position="1"/>
        <end position="28"/>
    </location>
</feature>
<dbReference type="Proteomes" id="UP001225576">
    <property type="component" value="Unassembled WGS sequence"/>
</dbReference>
<dbReference type="AlphaFoldDB" id="A0AAW6ZJ56"/>
<accession>A0AAW6ZJ56</accession>
<evidence type="ECO:0000256" key="1">
    <source>
        <dbReference type="SAM" id="MobiDB-lite"/>
    </source>
</evidence>
<sequence length="266" mass="30136">MAGVARSTSYHRSKPRPRAQDPVPQSQRAYKRRISAYNHCGCTAELVLHEWEPTEEEALYRASYMQAALDAEEEFGRSWARSAAGEGQILARMRRNNPGLFNDGVFAKDSQFRSPAWVKAKESTRRRREKIKLATGRGGGGAKPPRPVRSDSTDGEWEPRRRALGTDLQGERIAPHEVEFLERFEARGHRARWIPRDGQHFKSTNDFVWLDNGNEVCELKCTTAKYSSIKANIQSSVVKARENHGVVKDFFVVDLGTRALTPKLRG</sequence>
<evidence type="ECO:0000313" key="2">
    <source>
        <dbReference type="EMBL" id="MDK8601797.1"/>
    </source>
</evidence>
<gene>
    <name evidence="2" type="ORF">QP858_04880</name>
</gene>
<comment type="caution">
    <text evidence="2">The sequence shown here is derived from an EMBL/GenBank/DDBJ whole genome shotgun (WGS) entry which is preliminary data.</text>
</comment>
<dbReference type="RefSeq" id="WP_145989866.1">
    <property type="nucleotide sequence ID" value="NZ_CAUPHE010000001.1"/>
</dbReference>
<evidence type="ECO:0000313" key="3">
    <source>
        <dbReference type="Proteomes" id="UP001225576"/>
    </source>
</evidence>
<evidence type="ECO:0008006" key="4">
    <source>
        <dbReference type="Google" id="ProtNLM"/>
    </source>
</evidence>
<name>A0AAW6ZJ56_9ACTO</name>
<protein>
    <recommendedName>
        <fullName evidence="4">Protein NO VEIN C-terminal domain-containing protein</fullName>
    </recommendedName>
</protein>